<keyword evidence="11" id="KW-1185">Reference proteome</keyword>
<dbReference type="AlphaFoldDB" id="A0A8C4WWB7"/>
<evidence type="ECO:0000256" key="7">
    <source>
        <dbReference type="ARBA" id="ARBA00039935"/>
    </source>
</evidence>
<comment type="function">
    <text evidence="9">Component of the mitochondrial large ribosomal subunit (mt-LSU). The mitochondrial ribosome (mitoribosome) is a large ribonucleoprotein complex responsible for the synthesis of proteins inside mitochondria.</text>
</comment>
<dbReference type="SUPFAM" id="SSF57829">
    <property type="entry name" value="Zn-binding ribosomal proteins"/>
    <property type="match status" value="1"/>
</dbReference>
<evidence type="ECO:0000313" key="10">
    <source>
        <dbReference type="Ensembl" id="ENSEBUP00000015533.1"/>
    </source>
</evidence>
<keyword evidence="3" id="KW-0809">Transit peptide</keyword>
<keyword evidence="4" id="KW-0689">Ribosomal protein</keyword>
<reference evidence="10" key="1">
    <citation type="submission" date="2025-08" db="UniProtKB">
        <authorList>
            <consortium name="Ensembl"/>
        </authorList>
    </citation>
    <scope>IDENTIFICATION</scope>
</reference>
<keyword evidence="6" id="KW-0687">Ribonucleoprotein</keyword>
<keyword evidence="5" id="KW-0496">Mitochondrion</keyword>
<dbReference type="InterPro" id="IPR051991">
    <property type="entry name" value="Mitoribosomal_protein_bL32"/>
</dbReference>
<organism evidence="10 11">
    <name type="scientific">Eptatretus burgeri</name>
    <name type="common">Inshore hagfish</name>
    <dbReference type="NCBI Taxonomy" id="7764"/>
    <lineage>
        <taxon>Eukaryota</taxon>
        <taxon>Metazoa</taxon>
        <taxon>Chordata</taxon>
        <taxon>Craniata</taxon>
        <taxon>Vertebrata</taxon>
        <taxon>Cyclostomata</taxon>
        <taxon>Myxini</taxon>
        <taxon>Myxiniformes</taxon>
        <taxon>Myxinidae</taxon>
        <taxon>Eptatretinae</taxon>
        <taxon>Eptatretus</taxon>
    </lineage>
</organism>
<evidence type="ECO:0000256" key="9">
    <source>
        <dbReference type="ARBA" id="ARBA00045766"/>
    </source>
</evidence>
<proteinExistence type="inferred from homology"/>
<dbReference type="GeneTree" id="ENSGT00390000014996"/>
<sequence length="176" mass="20264">MAAWQLIRRVTAAVLSDLERGLRGLLAGNEQLVPLLAFPHYPHTFSRASKSDDFKVPSILDEAVLWMAAPKNRRTIEVNRTRRRADRKLLKPRRDIELCPNCSEPKLKHRLCGNCYSYVAFETKNIRQKIAWLEGGPLRTPAMETVVHYNDDAPVTNLGKRIVEQKRKRPHWFPAA</sequence>
<dbReference type="InterPro" id="IPR011332">
    <property type="entry name" value="Ribosomal_zn-bd"/>
</dbReference>
<evidence type="ECO:0000256" key="2">
    <source>
        <dbReference type="ARBA" id="ARBA00008560"/>
    </source>
</evidence>
<name>A0A8C4WWB7_EPTBU</name>
<evidence type="ECO:0000313" key="11">
    <source>
        <dbReference type="Proteomes" id="UP000694388"/>
    </source>
</evidence>
<evidence type="ECO:0000256" key="1">
    <source>
        <dbReference type="ARBA" id="ARBA00004173"/>
    </source>
</evidence>
<evidence type="ECO:0000256" key="4">
    <source>
        <dbReference type="ARBA" id="ARBA00022980"/>
    </source>
</evidence>
<dbReference type="Proteomes" id="UP000694388">
    <property type="component" value="Unplaced"/>
</dbReference>
<protein>
    <recommendedName>
        <fullName evidence="7">Large ribosomal subunit protein bL32m</fullName>
    </recommendedName>
    <alternativeName>
        <fullName evidence="8">39S ribosomal protein L32, mitochondrial</fullName>
    </alternativeName>
</protein>
<comment type="similarity">
    <text evidence="2">Belongs to the bacterial ribosomal protein bL32 family.</text>
</comment>
<dbReference type="GO" id="GO:0003735">
    <property type="term" value="F:structural constituent of ribosome"/>
    <property type="evidence" value="ECO:0007669"/>
    <property type="project" value="InterPro"/>
</dbReference>
<comment type="subcellular location">
    <subcellularLocation>
        <location evidence="1">Mitochondrion</location>
    </subcellularLocation>
</comment>
<evidence type="ECO:0000256" key="6">
    <source>
        <dbReference type="ARBA" id="ARBA00023274"/>
    </source>
</evidence>
<evidence type="ECO:0000256" key="8">
    <source>
        <dbReference type="ARBA" id="ARBA00042577"/>
    </source>
</evidence>
<dbReference type="InterPro" id="IPR002677">
    <property type="entry name" value="Ribosomal_bL32"/>
</dbReference>
<evidence type="ECO:0000256" key="5">
    <source>
        <dbReference type="ARBA" id="ARBA00023128"/>
    </source>
</evidence>
<dbReference type="GO" id="GO:0005762">
    <property type="term" value="C:mitochondrial large ribosomal subunit"/>
    <property type="evidence" value="ECO:0007669"/>
    <property type="project" value="TreeGrafter"/>
</dbReference>
<evidence type="ECO:0000256" key="3">
    <source>
        <dbReference type="ARBA" id="ARBA00022946"/>
    </source>
</evidence>
<dbReference type="PANTHER" id="PTHR21026">
    <property type="entry name" value="39S RIBOSOMAL PROTEIN L32, MITOCHONDRIAL"/>
    <property type="match status" value="1"/>
</dbReference>
<dbReference type="PANTHER" id="PTHR21026:SF2">
    <property type="entry name" value="LARGE RIBOSOMAL SUBUNIT PROTEIN BL32M"/>
    <property type="match status" value="1"/>
</dbReference>
<dbReference type="Pfam" id="PF01783">
    <property type="entry name" value="Ribosomal_L32p"/>
    <property type="match status" value="1"/>
</dbReference>
<dbReference type="Ensembl" id="ENSEBUT00000016109.1">
    <property type="protein sequence ID" value="ENSEBUP00000015533.1"/>
    <property type="gene ID" value="ENSEBUG00000009789.1"/>
</dbReference>
<dbReference type="GO" id="GO:0006412">
    <property type="term" value="P:translation"/>
    <property type="evidence" value="ECO:0007669"/>
    <property type="project" value="InterPro"/>
</dbReference>
<reference evidence="10" key="2">
    <citation type="submission" date="2025-09" db="UniProtKB">
        <authorList>
            <consortium name="Ensembl"/>
        </authorList>
    </citation>
    <scope>IDENTIFICATION</scope>
</reference>
<accession>A0A8C4WWB7</accession>
<dbReference type="NCBIfam" id="TIGR01031">
    <property type="entry name" value="rpmF_bact"/>
    <property type="match status" value="1"/>
</dbReference>